<evidence type="ECO:0000313" key="1">
    <source>
        <dbReference type="EMBL" id="JAD19959.1"/>
    </source>
</evidence>
<dbReference type="AlphaFoldDB" id="A0A0A9T1N0"/>
<proteinExistence type="predicted"/>
<reference evidence="1" key="1">
    <citation type="submission" date="2014-09" db="EMBL/GenBank/DDBJ databases">
        <authorList>
            <person name="Magalhaes I.L.F."/>
            <person name="Oliveira U."/>
            <person name="Santos F.R."/>
            <person name="Vidigal T.H.D.A."/>
            <person name="Brescovit A.D."/>
            <person name="Santos A.J."/>
        </authorList>
    </citation>
    <scope>NUCLEOTIDE SEQUENCE</scope>
    <source>
        <tissue evidence="1">Shoot tissue taken approximately 20 cm above the soil surface</tissue>
    </source>
</reference>
<name>A0A0A9T1N0_ARUDO</name>
<protein>
    <submittedName>
        <fullName evidence="1">Uncharacterized protein</fullName>
    </submittedName>
</protein>
<organism evidence="1">
    <name type="scientific">Arundo donax</name>
    <name type="common">Giant reed</name>
    <name type="synonym">Donax arundinaceus</name>
    <dbReference type="NCBI Taxonomy" id="35708"/>
    <lineage>
        <taxon>Eukaryota</taxon>
        <taxon>Viridiplantae</taxon>
        <taxon>Streptophyta</taxon>
        <taxon>Embryophyta</taxon>
        <taxon>Tracheophyta</taxon>
        <taxon>Spermatophyta</taxon>
        <taxon>Magnoliopsida</taxon>
        <taxon>Liliopsida</taxon>
        <taxon>Poales</taxon>
        <taxon>Poaceae</taxon>
        <taxon>PACMAD clade</taxon>
        <taxon>Arundinoideae</taxon>
        <taxon>Arundineae</taxon>
        <taxon>Arundo</taxon>
    </lineage>
</organism>
<reference evidence="1" key="2">
    <citation type="journal article" date="2015" name="Data Brief">
        <title>Shoot transcriptome of the giant reed, Arundo donax.</title>
        <authorList>
            <person name="Barrero R.A."/>
            <person name="Guerrero F.D."/>
            <person name="Moolhuijzen P."/>
            <person name="Goolsby J.A."/>
            <person name="Tidwell J."/>
            <person name="Bellgard S.E."/>
            <person name="Bellgard M.I."/>
        </authorList>
    </citation>
    <scope>NUCLEOTIDE SEQUENCE</scope>
    <source>
        <tissue evidence="1">Shoot tissue taken approximately 20 cm above the soil surface</tissue>
    </source>
</reference>
<accession>A0A0A9T1N0</accession>
<dbReference type="EMBL" id="GBRH01277936">
    <property type="protein sequence ID" value="JAD19959.1"/>
    <property type="molecule type" value="Transcribed_RNA"/>
</dbReference>
<sequence>MKHCLFRSLQPSVELFFLLHMLLLTCLLHSKYRRLTSQIETSKILIGHVLGSKAVWFLELQLASSGFGSKPRTKTQHATVSTRNLLDYYITSANWYFFI</sequence>